<name>A0ABW4GP36_9ACTN</name>
<protein>
    <recommendedName>
        <fullName evidence="2">Novel STAND NTPase 1 domain-containing protein</fullName>
    </recommendedName>
</protein>
<accession>A0ABW4GP36</accession>
<dbReference type="Proteomes" id="UP001597097">
    <property type="component" value="Unassembled WGS sequence"/>
</dbReference>
<dbReference type="SMART" id="SM00028">
    <property type="entry name" value="TPR"/>
    <property type="match status" value="2"/>
</dbReference>
<dbReference type="SUPFAM" id="SSF48452">
    <property type="entry name" value="TPR-like"/>
    <property type="match status" value="1"/>
</dbReference>
<dbReference type="PROSITE" id="PS50005">
    <property type="entry name" value="TPR"/>
    <property type="match status" value="1"/>
</dbReference>
<evidence type="ECO:0000259" key="2">
    <source>
        <dbReference type="Pfam" id="PF20703"/>
    </source>
</evidence>
<keyword evidence="1" id="KW-0802">TPR repeat</keyword>
<gene>
    <name evidence="3" type="ORF">ACFSJ0_46585</name>
</gene>
<proteinExistence type="predicted"/>
<dbReference type="InterPro" id="IPR019734">
    <property type="entry name" value="TPR_rpt"/>
</dbReference>
<dbReference type="InterPro" id="IPR049052">
    <property type="entry name" value="nSTAND1"/>
</dbReference>
<sequence length="635" mass="70133">MTSSGRGLKPFIGSQPFRRDDAARFFGRKREIDKLADRWQNNRLTILHGPSGVGMTSLVSAGVLPRLDSSRFDVLSVGGLARPPFVPAAVIPEDSDPHVFALLASWSPYENPMRFVGLTVRSYLRWHHWSPGGRPIMAVLDHAEEVFTAYRRKTDDQSHVLDQLCDALDYDLRLRLLIVVDDEHLESLRGHDRLRDHIERGASYKLEPLSFEAALEACQRPVDLVGRELAPWAAGQLVNALRITDTGRDGSPSLTPMVEPVHLQVVCSALWESVRDQSGPMAGTLVSTDDIDEVLASFCHRAILDVARDHLQGDVDRLAALLRRVVDDGGMDAEELPHQVAQALAERHVLQLGDKRRYEMPDRLVRPFLRGPTKRTPPDEADRLDTAAAALHRGWFEVAEKLAGQEILQPEGVRSKARAESLLGDAAYLRDDFDGAITHYREATRIFATMGGSDQIVAALLTAVGRILIDQGAYRDAVTELRSAVRRSPEPAIQTELAWALWYLGHESGAVDVLDGALRFDGNTHEALRARGEILSDLEPQRALRDLDRVRPHEQPSTQAAYALALALSGDVRGAVEAVPTLDVDSDATTLLRTARVMEVAGRDSEAARLAGRARESTSRPLPPQMIKVAERLAD</sequence>
<dbReference type="Gene3D" id="3.40.50.300">
    <property type="entry name" value="P-loop containing nucleotide triphosphate hydrolases"/>
    <property type="match status" value="1"/>
</dbReference>
<evidence type="ECO:0000313" key="3">
    <source>
        <dbReference type="EMBL" id="MFD1544580.1"/>
    </source>
</evidence>
<dbReference type="InterPro" id="IPR027417">
    <property type="entry name" value="P-loop_NTPase"/>
</dbReference>
<dbReference type="RefSeq" id="WP_372454909.1">
    <property type="nucleotide sequence ID" value="NZ_JAHKRM010000006.1"/>
</dbReference>
<feature type="domain" description="Novel STAND NTPase 1" evidence="2">
    <location>
        <begin position="10"/>
        <end position="257"/>
    </location>
</feature>
<comment type="caution">
    <text evidence="3">The sequence shown here is derived from an EMBL/GenBank/DDBJ whole genome shotgun (WGS) entry which is preliminary data.</text>
</comment>
<keyword evidence="4" id="KW-1185">Reference proteome</keyword>
<dbReference type="InterPro" id="IPR011990">
    <property type="entry name" value="TPR-like_helical_dom_sf"/>
</dbReference>
<feature type="repeat" description="TPR" evidence="1">
    <location>
        <begin position="458"/>
        <end position="491"/>
    </location>
</feature>
<dbReference type="PANTHER" id="PTHR47691">
    <property type="entry name" value="REGULATOR-RELATED"/>
    <property type="match status" value="1"/>
</dbReference>
<dbReference type="Pfam" id="PF20703">
    <property type="entry name" value="nSTAND1"/>
    <property type="match status" value="1"/>
</dbReference>
<reference evidence="4" key="1">
    <citation type="journal article" date="2019" name="Int. J. Syst. Evol. Microbiol.">
        <title>The Global Catalogue of Microorganisms (GCM) 10K type strain sequencing project: providing services to taxonomists for standard genome sequencing and annotation.</title>
        <authorList>
            <consortium name="The Broad Institute Genomics Platform"/>
            <consortium name="The Broad Institute Genome Sequencing Center for Infectious Disease"/>
            <person name="Wu L."/>
            <person name="Ma J."/>
        </authorList>
    </citation>
    <scope>NUCLEOTIDE SEQUENCE [LARGE SCALE GENOMIC DNA]</scope>
    <source>
        <strain evidence="4">CGMCC 1.15399</strain>
    </source>
</reference>
<dbReference type="Gene3D" id="1.25.40.10">
    <property type="entry name" value="Tetratricopeptide repeat domain"/>
    <property type="match status" value="1"/>
</dbReference>
<dbReference type="PANTHER" id="PTHR47691:SF3">
    <property type="entry name" value="HTH-TYPE TRANSCRIPTIONAL REGULATOR RV0890C-RELATED"/>
    <property type="match status" value="1"/>
</dbReference>
<dbReference type="SUPFAM" id="SSF52540">
    <property type="entry name" value="P-loop containing nucleoside triphosphate hydrolases"/>
    <property type="match status" value="1"/>
</dbReference>
<dbReference type="EMBL" id="JBHUCM010000044">
    <property type="protein sequence ID" value="MFD1544580.1"/>
    <property type="molecule type" value="Genomic_DNA"/>
</dbReference>
<organism evidence="3 4">
    <name type="scientific">Nonomuraea guangzhouensis</name>
    <dbReference type="NCBI Taxonomy" id="1291555"/>
    <lineage>
        <taxon>Bacteria</taxon>
        <taxon>Bacillati</taxon>
        <taxon>Actinomycetota</taxon>
        <taxon>Actinomycetes</taxon>
        <taxon>Streptosporangiales</taxon>
        <taxon>Streptosporangiaceae</taxon>
        <taxon>Nonomuraea</taxon>
    </lineage>
</organism>
<evidence type="ECO:0000256" key="1">
    <source>
        <dbReference type="PROSITE-ProRule" id="PRU00339"/>
    </source>
</evidence>
<evidence type="ECO:0000313" key="4">
    <source>
        <dbReference type="Proteomes" id="UP001597097"/>
    </source>
</evidence>